<evidence type="ECO:0000313" key="13">
    <source>
        <dbReference type="EMBL" id="RIW18730.1"/>
    </source>
</evidence>
<keyword evidence="9 10" id="KW-0573">Peptidoglycan synthesis</keyword>
<evidence type="ECO:0000313" key="14">
    <source>
        <dbReference type="Proteomes" id="UP000283522"/>
    </source>
</evidence>
<evidence type="ECO:0000256" key="3">
    <source>
        <dbReference type="ARBA" id="ARBA00022490"/>
    </source>
</evidence>
<reference evidence="13 14" key="1">
    <citation type="submission" date="2018-09" db="EMBL/GenBank/DDBJ databases">
        <authorList>
            <person name="Wang X."/>
            <person name="Du Z."/>
        </authorList>
    </citation>
    <scope>NUCLEOTIDE SEQUENCE [LARGE SCALE GENOMIC DNA]</scope>
    <source>
        <strain evidence="13 14">N3</strain>
    </source>
</reference>
<dbReference type="Pfam" id="PF02875">
    <property type="entry name" value="Mur_ligase_C"/>
    <property type="match status" value="1"/>
</dbReference>
<dbReference type="OrthoDB" id="9809796at2"/>
<evidence type="ECO:0000256" key="4">
    <source>
        <dbReference type="ARBA" id="ARBA00022598"/>
    </source>
</evidence>
<keyword evidence="8 9" id="KW-0131">Cell cycle</keyword>
<dbReference type="EMBL" id="QXML01000001">
    <property type="protein sequence ID" value="RIW18730.1"/>
    <property type="molecule type" value="Genomic_DNA"/>
</dbReference>
<name>A0A418PX54_9BACT</name>
<evidence type="ECO:0000256" key="6">
    <source>
        <dbReference type="ARBA" id="ARBA00022741"/>
    </source>
</evidence>
<dbReference type="HAMAP" id="MF_00639">
    <property type="entry name" value="MurD"/>
    <property type="match status" value="1"/>
</dbReference>
<evidence type="ECO:0000256" key="1">
    <source>
        <dbReference type="ARBA" id="ARBA00004496"/>
    </source>
</evidence>
<dbReference type="RefSeq" id="WP_119476208.1">
    <property type="nucleotide sequence ID" value="NZ_QXML01000001.1"/>
</dbReference>
<comment type="similarity">
    <text evidence="9">Belongs to the MurCDEF family.</text>
</comment>
<dbReference type="Pfam" id="PF21799">
    <property type="entry name" value="MurD-like_N"/>
    <property type="match status" value="1"/>
</dbReference>
<keyword evidence="9 10" id="KW-0961">Cell wall biogenesis/degradation</keyword>
<dbReference type="Proteomes" id="UP000283522">
    <property type="component" value="Unassembled WGS sequence"/>
</dbReference>
<evidence type="ECO:0000256" key="8">
    <source>
        <dbReference type="ARBA" id="ARBA00023306"/>
    </source>
</evidence>
<comment type="catalytic activity">
    <reaction evidence="9 10">
        <text>UDP-N-acetyl-alpha-D-muramoyl-L-alanine + D-glutamate + ATP = UDP-N-acetyl-alpha-D-muramoyl-L-alanyl-D-glutamate + ADP + phosphate + H(+)</text>
        <dbReference type="Rhea" id="RHEA:16429"/>
        <dbReference type="ChEBI" id="CHEBI:15378"/>
        <dbReference type="ChEBI" id="CHEBI:29986"/>
        <dbReference type="ChEBI" id="CHEBI:30616"/>
        <dbReference type="ChEBI" id="CHEBI:43474"/>
        <dbReference type="ChEBI" id="CHEBI:83898"/>
        <dbReference type="ChEBI" id="CHEBI:83900"/>
        <dbReference type="ChEBI" id="CHEBI:456216"/>
        <dbReference type="EC" id="6.3.2.9"/>
    </reaction>
</comment>
<dbReference type="Gene3D" id="3.90.190.20">
    <property type="entry name" value="Mur ligase, C-terminal domain"/>
    <property type="match status" value="1"/>
</dbReference>
<dbReference type="GO" id="GO:0005524">
    <property type="term" value="F:ATP binding"/>
    <property type="evidence" value="ECO:0007669"/>
    <property type="project" value="UniProtKB-UniRule"/>
</dbReference>
<protein>
    <recommendedName>
        <fullName evidence="9 10">UDP-N-acetylmuramoylalanine--D-glutamate ligase</fullName>
        <ecNumber evidence="9 10">6.3.2.9</ecNumber>
    </recommendedName>
    <alternativeName>
        <fullName evidence="9">D-glutamic acid-adding enzyme</fullName>
    </alternativeName>
    <alternativeName>
        <fullName evidence="9">UDP-N-acetylmuramoyl-L-alanyl-D-glutamate synthetase</fullName>
    </alternativeName>
</protein>
<dbReference type="AlphaFoldDB" id="A0A418PX54"/>
<evidence type="ECO:0000256" key="7">
    <source>
        <dbReference type="ARBA" id="ARBA00022840"/>
    </source>
</evidence>
<dbReference type="Gene3D" id="3.40.1190.10">
    <property type="entry name" value="Mur-like, catalytic domain"/>
    <property type="match status" value="1"/>
</dbReference>
<dbReference type="SUPFAM" id="SSF53244">
    <property type="entry name" value="MurD-like peptide ligases, peptide-binding domain"/>
    <property type="match status" value="1"/>
</dbReference>
<dbReference type="PANTHER" id="PTHR43692:SF1">
    <property type="entry name" value="UDP-N-ACETYLMURAMOYLALANINE--D-GLUTAMATE LIGASE"/>
    <property type="match status" value="1"/>
</dbReference>
<comment type="caution">
    <text evidence="13">The sequence shown here is derived from an EMBL/GenBank/DDBJ whole genome shotgun (WGS) entry which is preliminary data.</text>
</comment>
<feature type="domain" description="Mur ligase central" evidence="12">
    <location>
        <begin position="107"/>
        <end position="285"/>
    </location>
</feature>
<evidence type="ECO:0000256" key="5">
    <source>
        <dbReference type="ARBA" id="ARBA00022618"/>
    </source>
</evidence>
<comment type="function">
    <text evidence="9 10">Cell wall formation. Catalyzes the addition of glutamate to the nucleotide precursor UDP-N-acetylmuramoyl-L-alanine (UMA).</text>
</comment>
<gene>
    <name evidence="9 13" type="primary">murD</name>
    <name evidence="13" type="ORF">D0X99_03345</name>
</gene>
<keyword evidence="5 9" id="KW-0132">Cell division</keyword>
<keyword evidence="14" id="KW-1185">Reference proteome</keyword>
<dbReference type="UniPathway" id="UPA00219"/>
<dbReference type="GO" id="GO:0004326">
    <property type="term" value="F:tetrahydrofolylpolyglutamate synthase activity"/>
    <property type="evidence" value="ECO:0007669"/>
    <property type="project" value="InterPro"/>
</dbReference>
<dbReference type="SUPFAM" id="SSF53623">
    <property type="entry name" value="MurD-like peptide ligases, catalytic domain"/>
    <property type="match status" value="1"/>
</dbReference>
<keyword evidence="3 9" id="KW-0963">Cytoplasm</keyword>
<keyword evidence="7 9" id="KW-0067">ATP-binding</keyword>
<evidence type="ECO:0000259" key="12">
    <source>
        <dbReference type="Pfam" id="PF08245"/>
    </source>
</evidence>
<dbReference type="InterPro" id="IPR036565">
    <property type="entry name" value="Mur-like_cat_sf"/>
</dbReference>
<organism evidence="13 14">
    <name type="scientific">Algoriphagus lacus</name>
    <dbReference type="NCBI Taxonomy" id="2056311"/>
    <lineage>
        <taxon>Bacteria</taxon>
        <taxon>Pseudomonadati</taxon>
        <taxon>Bacteroidota</taxon>
        <taxon>Cytophagia</taxon>
        <taxon>Cytophagales</taxon>
        <taxon>Cyclobacteriaceae</taxon>
        <taxon>Algoriphagus</taxon>
    </lineage>
</organism>
<dbReference type="Gene3D" id="3.40.50.720">
    <property type="entry name" value="NAD(P)-binding Rossmann-like Domain"/>
    <property type="match status" value="1"/>
</dbReference>
<dbReference type="NCBIfam" id="TIGR01087">
    <property type="entry name" value="murD"/>
    <property type="match status" value="1"/>
</dbReference>
<dbReference type="PANTHER" id="PTHR43692">
    <property type="entry name" value="UDP-N-ACETYLMURAMOYLALANINE--D-GLUTAMATE LIGASE"/>
    <property type="match status" value="1"/>
</dbReference>
<keyword evidence="4 9" id="KW-0436">Ligase</keyword>
<keyword evidence="9 10" id="KW-0133">Cell shape</keyword>
<dbReference type="GO" id="GO:0051301">
    <property type="term" value="P:cell division"/>
    <property type="evidence" value="ECO:0007669"/>
    <property type="project" value="UniProtKB-KW"/>
</dbReference>
<dbReference type="PROSITE" id="PS01011">
    <property type="entry name" value="FOLYLPOLYGLU_SYNT_1"/>
    <property type="match status" value="1"/>
</dbReference>
<feature type="domain" description="Mur ligase C-terminal" evidence="11">
    <location>
        <begin position="308"/>
        <end position="422"/>
    </location>
</feature>
<dbReference type="InterPro" id="IPR004101">
    <property type="entry name" value="Mur_ligase_C"/>
</dbReference>
<dbReference type="Pfam" id="PF08245">
    <property type="entry name" value="Mur_ligase_M"/>
    <property type="match status" value="1"/>
</dbReference>
<dbReference type="GO" id="GO:0008360">
    <property type="term" value="P:regulation of cell shape"/>
    <property type="evidence" value="ECO:0007669"/>
    <property type="project" value="UniProtKB-KW"/>
</dbReference>
<evidence type="ECO:0000256" key="10">
    <source>
        <dbReference type="RuleBase" id="RU003664"/>
    </source>
</evidence>
<dbReference type="InterPro" id="IPR036615">
    <property type="entry name" value="Mur_ligase_C_dom_sf"/>
</dbReference>
<dbReference type="GO" id="GO:0005737">
    <property type="term" value="C:cytoplasm"/>
    <property type="evidence" value="ECO:0007669"/>
    <property type="project" value="UniProtKB-SubCell"/>
</dbReference>
<proteinExistence type="inferred from homology"/>
<dbReference type="InterPro" id="IPR013221">
    <property type="entry name" value="Mur_ligase_cen"/>
</dbReference>
<evidence type="ECO:0000256" key="2">
    <source>
        <dbReference type="ARBA" id="ARBA00004752"/>
    </source>
</evidence>
<dbReference type="GO" id="GO:0009252">
    <property type="term" value="P:peptidoglycan biosynthetic process"/>
    <property type="evidence" value="ECO:0007669"/>
    <property type="project" value="UniProtKB-UniRule"/>
</dbReference>
<accession>A0A418PX54</accession>
<dbReference type="InterPro" id="IPR018109">
    <property type="entry name" value="Folylpolyglutamate_synth_CS"/>
</dbReference>
<comment type="subcellular location">
    <subcellularLocation>
        <location evidence="1 9 10">Cytoplasm</location>
    </subcellularLocation>
</comment>
<dbReference type="GO" id="GO:0008764">
    <property type="term" value="F:UDP-N-acetylmuramoylalanine-D-glutamate ligase activity"/>
    <property type="evidence" value="ECO:0007669"/>
    <property type="project" value="UniProtKB-UniRule"/>
</dbReference>
<sequence length="451" mass="49231">MKQIAILGAGESGVGAALLARKEGYGVWVSDMGQISEERKAALKTAGIGFEEGGHDEQKILSSDLIIKSPGIPTKAPLVKKAMNEGIPVIDELEFASHYSAGKVIAITGTNGKTTTTLLTYHLLKEAGLDVGLAGNVGQSWAAQLVEKDHDWWVIEISSFQIDGIERFKPEVAILTNITPDHLDRYDYQIENYILSKMSLFKNMTHREKSIFYLEDPLSQKGLELKKPKADLHWISLASKQVKGGYSDGNTLEISANGKRASIPVSGLSIQGKHNILNALCSGTAALMAGLTQEQLIAGYKIFKNAPHRMELIRTVDGVRFVNDSKGTNVESTYYALGSYTDPMIWIAGGVDKGNDYSVLNDLVNDGKVKVLICLGKDNEKLKKAFNGIIPVIKETQDIREAVSWGQDLAKSGEVVLLSPACASFDLFKNYEDRGEQFRAAVLELKAKKEA</sequence>
<dbReference type="GO" id="GO:0071555">
    <property type="term" value="P:cell wall organization"/>
    <property type="evidence" value="ECO:0007669"/>
    <property type="project" value="UniProtKB-KW"/>
</dbReference>
<keyword evidence="6 9" id="KW-0547">Nucleotide-binding</keyword>
<dbReference type="EC" id="6.3.2.9" evidence="9 10"/>
<dbReference type="SUPFAM" id="SSF51984">
    <property type="entry name" value="MurCD N-terminal domain"/>
    <property type="match status" value="1"/>
</dbReference>
<evidence type="ECO:0000259" key="11">
    <source>
        <dbReference type="Pfam" id="PF02875"/>
    </source>
</evidence>
<feature type="binding site" evidence="9">
    <location>
        <begin position="109"/>
        <end position="115"/>
    </location>
    <ligand>
        <name>ATP</name>
        <dbReference type="ChEBI" id="CHEBI:30616"/>
    </ligand>
</feature>
<comment type="pathway">
    <text evidence="2 9 10">Cell wall biogenesis; peptidoglycan biosynthesis.</text>
</comment>
<evidence type="ECO:0000256" key="9">
    <source>
        <dbReference type="HAMAP-Rule" id="MF_00639"/>
    </source>
</evidence>
<dbReference type="InterPro" id="IPR005762">
    <property type="entry name" value="MurD"/>
</dbReference>